<dbReference type="PROSITE" id="PS50862">
    <property type="entry name" value="AA_TRNA_LIGASE_II"/>
    <property type="match status" value="1"/>
</dbReference>
<dbReference type="Gene3D" id="3.40.50.800">
    <property type="entry name" value="Anticodon-binding domain"/>
    <property type="match status" value="1"/>
</dbReference>
<evidence type="ECO:0000256" key="5">
    <source>
        <dbReference type="ARBA" id="ARBA00022598"/>
    </source>
</evidence>
<evidence type="ECO:0000259" key="13">
    <source>
        <dbReference type="PROSITE" id="PS51880"/>
    </source>
</evidence>
<dbReference type="GO" id="GO:0005524">
    <property type="term" value="F:ATP binding"/>
    <property type="evidence" value="ECO:0007669"/>
    <property type="project" value="UniProtKB-KW"/>
</dbReference>
<dbReference type="SUPFAM" id="SSF55186">
    <property type="entry name" value="ThrRS/AlaRS common domain"/>
    <property type="match status" value="1"/>
</dbReference>
<dbReference type="OMA" id="GGFFYEM"/>
<keyword evidence="5" id="KW-0436">Ligase</keyword>
<dbReference type="SUPFAM" id="SSF55681">
    <property type="entry name" value="Class II aaRS and biotin synthetases"/>
    <property type="match status" value="1"/>
</dbReference>
<evidence type="ECO:0000256" key="7">
    <source>
        <dbReference type="ARBA" id="ARBA00022840"/>
    </source>
</evidence>
<dbReference type="PANTHER" id="PTHR11451">
    <property type="entry name" value="THREONINE-TRNA LIGASE"/>
    <property type="match status" value="1"/>
</dbReference>
<dbReference type="InterPro" id="IPR018163">
    <property type="entry name" value="Thr/Ala-tRNA-synth_IIc_edit"/>
</dbReference>
<evidence type="ECO:0000259" key="12">
    <source>
        <dbReference type="PROSITE" id="PS50862"/>
    </source>
</evidence>
<dbReference type="InterPro" id="IPR006195">
    <property type="entry name" value="aa-tRNA-synth_II"/>
</dbReference>
<dbReference type="NCBIfam" id="TIGR00418">
    <property type="entry name" value="thrS"/>
    <property type="match status" value="1"/>
</dbReference>
<dbReference type="Proteomes" id="UP000215914">
    <property type="component" value="Chromosome 12"/>
</dbReference>
<dbReference type="PROSITE" id="PS51880">
    <property type="entry name" value="TGS"/>
    <property type="match status" value="1"/>
</dbReference>
<keyword evidence="7" id="KW-0067">ATP-binding</keyword>
<gene>
    <name evidence="14" type="ORF">HannXRQ_Chr12g0383391</name>
</gene>
<dbReference type="InterPro" id="IPR033728">
    <property type="entry name" value="ThrRS_core"/>
</dbReference>
<evidence type="ECO:0000256" key="4">
    <source>
        <dbReference type="ARBA" id="ARBA00022490"/>
    </source>
</evidence>
<name>A0A251T5D0_HELAN</name>
<dbReference type="CDD" id="cd00771">
    <property type="entry name" value="ThrRS_core"/>
    <property type="match status" value="1"/>
</dbReference>
<comment type="subcellular location">
    <subcellularLocation>
        <location evidence="1">Cytoplasm</location>
    </subcellularLocation>
</comment>
<keyword evidence="8" id="KW-0648">Protein biosynthesis</keyword>
<dbReference type="PRINTS" id="PR01047">
    <property type="entry name" value="TRNASYNTHTHR"/>
</dbReference>
<dbReference type="FunFam" id="3.30.930.10:FF:000009">
    <property type="entry name" value="Threonine--tRNA ligase 2, cytoplasmic"/>
    <property type="match status" value="1"/>
</dbReference>
<evidence type="ECO:0000256" key="10">
    <source>
        <dbReference type="ARBA" id="ARBA00031900"/>
    </source>
</evidence>
<dbReference type="EC" id="6.1.1.3" evidence="3"/>
<dbReference type="InterPro" id="IPR012675">
    <property type="entry name" value="Beta-grasp_dom_sf"/>
</dbReference>
<evidence type="ECO:0000256" key="8">
    <source>
        <dbReference type="ARBA" id="ARBA00022917"/>
    </source>
</evidence>
<dbReference type="FunFam" id="3.40.50.800:FF:000019">
    <property type="entry name" value="Threonine--tRNA ligase mitochondrial 1"/>
    <property type="match status" value="1"/>
</dbReference>
<dbReference type="FunFam" id="3.10.20.30:FF:000006">
    <property type="entry name" value="Threonine--tRNA ligase, cytoplasmic"/>
    <property type="match status" value="1"/>
</dbReference>
<keyword evidence="9 14" id="KW-0030">Aminoacyl-tRNA synthetase</keyword>
<evidence type="ECO:0000256" key="9">
    <source>
        <dbReference type="ARBA" id="ARBA00023146"/>
    </source>
</evidence>
<evidence type="ECO:0000313" key="15">
    <source>
        <dbReference type="Proteomes" id="UP000215914"/>
    </source>
</evidence>
<dbReference type="InterPro" id="IPR004154">
    <property type="entry name" value="Anticodon-bd"/>
</dbReference>
<dbReference type="CDD" id="cd01667">
    <property type="entry name" value="TGS_ThrRS"/>
    <property type="match status" value="1"/>
</dbReference>
<dbReference type="CDD" id="cd00860">
    <property type="entry name" value="ThrRS_anticodon"/>
    <property type="match status" value="1"/>
</dbReference>
<dbReference type="Pfam" id="PF07973">
    <property type="entry name" value="tRNA_SAD"/>
    <property type="match status" value="1"/>
</dbReference>
<dbReference type="InterPro" id="IPR012947">
    <property type="entry name" value="tRNA_SAD"/>
</dbReference>
<dbReference type="Pfam" id="PF03129">
    <property type="entry name" value="HGTP_anticodon"/>
    <property type="match status" value="1"/>
</dbReference>
<dbReference type="Gene3D" id="3.30.930.10">
    <property type="entry name" value="Bira Bifunctional Protein, Domain 2"/>
    <property type="match status" value="1"/>
</dbReference>
<dbReference type="InterPro" id="IPR047246">
    <property type="entry name" value="ThrRS_anticodon"/>
</dbReference>
<sequence>MLCTQILWRFSLHCRRISQPFNAVLCRLYASPPSLQPQMGKAANNAPKSTLSIAKDDAYLQSVIPKRIQMFESIKTEQIAHLKSISGDPIKITLPDGTVKEGKKWETTPLDIAKEISKRLASDALISQVDGVLWDMSRPLEADCQLKIFTFESDEGRDTFWHSSAHILGQALEQTYGCKLCIGPCTTRGEGFYYDGFYGELGLNDDHFDRIVSEAKKAVTEKQPFERIEVSRKQALEMFSDNKFKVEIISDLPEDKTITVYRCGPLVDLCRGPHIPNTQFVKAIACLKASAAYWRGNKDRESLQRVYGISYPDQKRLKEYIALLEEAKKYDHRELGKKQELFFFHPLSPGSCFFLPHGTRITEKLMTFIRNEYRKRGYLEVTTPNMYNMQLWETSGHAANYKENMFVFDIEKQEFGLKPMNCPGHCLIFDNRVRSYRELPLRIADFGVLHRNEASGALTGLTRVRRFQQDDAHIFCRESQIKEEVKSVLEFINYAYDVFGFTFELKLSTRPEKYLGDLETWDKAEKALEDALNEFGKPWQINEADGAFYGPKIDISVSDAMKRKFQCATLQLDFQLPQRFNLTYSAEDETKRERPVMIHRAILGSVERMFAILLEHYKGKWPFWLSPRQAIVCPVSDKSQDYGQQVKSQIEEAGYYVDIDSSDRTIQKKVREAQLAQYNYILVVGEEEANNGKVSVRVRDKQEHSVKTIPDLLNHFKEEVEAFH</sequence>
<reference evidence="15" key="1">
    <citation type="journal article" date="2017" name="Nature">
        <title>The sunflower genome provides insights into oil metabolism, flowering and Asterid evolution.</title>
        <authorList>
            <person name="Badouin H."/>
            <person name="Gouzy J."/>
            <person name="Grassa C.J."/>
            <person name="Murat F."/>
            <person name="Staton S.E."/>
            <person name="Cottret L."/>
            <person name="Lelandais-Briere C."/>
            <person name="Owens G.L."/>
            <person name="Carrere S."/>
            <person name="Mayjonade B."/>
            <person name="Legrand L."/>
            <person name="Gill N."/>
            <person name="Kane N.C."/>
            <person name="Bowers J.E."/>
            <person name="Hubner S."/>
            <person name="Bellec A."/>
            <person name="Berard A."/>
            <person name="Berges H."/>
            <person name="Blanchet N."/>
            <person name="Boniface M.C."/>
            <person name="Brunel D."/>
            <person name="Catrice O."/>
            <person name="Chaidir N."/>
            <person name="Claudel C."/>
            <person name="Donnadieu C."/>
            <person name="Faraut T."/>
            <person name="Fievet G."/>
            <person name="Helmstetter N."/>
            <person name="King M."/>
            <person name="Knapp S.J."/>
            <person name="Lai Z."/>
            <person name="Le Paslier M.C."/>
            <person name="Lippi Y."/>
            <person name="Lorenzon L."/>
            <person name="Mandel J.R."/>
            <person name="Marage G."/>
            <person name="Marchand G."/>
            <person name="Marquand E."/>
            <person name="Bret-Mestries E."/>
            <person name="Morien E."/>
            <person name="Nambeesan S."/>
            <person name="Nguyen T."/>
            <person name="Pegot-Espagnet P."/>
            <person name="Pouilly N."/>
            <person name="Raftis F."/>
            <person name="Sallet E."/>
            <person name="Schiex T."/>
            <person name="Thomas J."/>
            <person name="Vandecasteele C."/>
            <person name="Vares D."/>
            <person name="Vear F."/>
            <person name="Vautrin S."/>
            <person name="Crespi M."/>
            <person name="Mangin B."/>
            <person name="Burke J.M."/>
            <person name="Salse J."/>
            <person name="Munos S."/>
            <person name="Vincourt P."/>
            <person name="Rieseberg L.H."/>
            <person name="Langlade N.B."/>
        </authorList>
    </citation>
    <scope>NUCLEOTIDE SEQUENCE [LARGE SCALE GENOMIC DNA]</scope>
    <source>
        <strain evidence="15">cv. SF193</strain>
    </source>
</reference>
<dbReference type="EMBL" id="CM007901">
    <property type="protein sequence ID" value="OTG06308.1"/>
    <property type="molecule type" value="Genomic_DNA"/>
</dbReference>
<dbReference type="HAMAP" id="MF_00184">
    <property type="entry name" value="Thr_tRNA_synth"/>
    <property type="match status" value="1"/>
</dbReference>
<keyword evidence="15" id="KW-1185">Reference proteome</keyword>
<dbReference type="InterPro" id="IPR045864">
    <property type="entry name" value="aa-tRNA-synth_II/BPL/LPL"/>
</dbReference>
<evidence type="ECO:0000313" key="14">
    <source>
        <dbReference type="EMBL" id="OTG06308.1"/>
    </source>
</evidence>
<keyword evidence="4" id="KW-0963">Cytoplasm</keyword>
<evidence type="ECO:0000256" key="3">
    <source>
        <dbReference type="ARBA" id="ARBA00013163"/>
    </source>
</evidence>
<dbReference type="Gene3D" id="3.30.980.10">
    <property type="entry name" value="Threonyl-trna Synthetase, Chain A, domain 2"/>
    <property type="match status" value="1"/>
</dbReference>
<dbReference type="SUPFAM" id="SSF81271">
    <property type="entry name" value="TGS-like"/>
    <property type="match status" value="1"/>
</dbReference>
<dbReference type="InterPro" id="IPR002314">
    <property type="entry name" value="aa-tRNA-synt_IIb"/>
</dbReference>
<dbReference type="GO" id="GO:0004829">
    <property type="term" value="F:threonine-tRNA ligase activity"/>
    <property type="evidence" value="ECO:0000318"/>
    <property type="project" value="GO_Central"/>
</dbReference>
<dbReference type="STRING" id="4232.A0A251T5D0"/>
<dbReference type="Gene3D" id="3.10.20.30">
    <property type="match status" value="1"/>
</dbReference>
<dbReference type="GO" id="GO:0009507">
    <property type="term" value="C:chloroplast"/>
    <property type="evidence" value="ECO:0000318"/>
    <property type="project" value="GO_Central"/>
</dbReference>
<feature type="domain" description="TGS" evidence="13">
    <location>
        <begin position="88"/>
        <end position="150"/>
    </location>
</feature>
<dbReference type="SMART" id="SM00863">
    <property type="entry name" value="tRNA_SAD"/>
    <property type="match status" value="1"/>
</dbReference>
<protein>
    <recommendedName>
        <fullName evidence="3">threonine--tRNA ligase</fullName>
        <ecNumber evidence="3">6.1.1.3</ecNumber>
    </recommendedName>
    <alternativeName>
        <fullName evidence="10">Threonyl-tRNA synthetase</fullName>
    </alternativeName>
</protein>
<dbReference type="InterPro" id="IPR012676">
    <property type="entry name" value="TGS-like"/>
</dbReference>
<proteinExistence type="inferred from homology"/>
<dbReference type="AlphaFoldDB" id="A0A251T5D0"/>
<dbReference type="Pfam" id="PF00587">
    <property type="entry name" value="tRNA-synt_2b"/>
    <property type="match status" value="1"/>
</dbReference>
<comment type="catalytic activity">
    <reaction evidence="11">
        <text>tRNA(Thr) + L-threonine + ATP = L-threonyl-tRNA(Thr) + AMP + diphosphate + H(+)</text>
        <dbReference type="Rhea" id="RHEA:24624"/>
        <dbReference type="Rhea" id="RHEA-COMP:9670"/>
        <dbReference type="Rhea" id="RHEA-COMP:9704"/>
        <dbReference type="ChEBI" id="CHEBI:15378"/>
        <dbReference type="ChEBI" id="CHEBI:30616"/>
        <dbReference type="ChEBI" id="CHEBI:33019"/>
        <dbReference type="ChEBI" id="CHEBI:57926"/>
        <dbReference type="ChEBI" id="CHEBI:78442"/>
        <dbReference type="ChEBI" id="CHEBI:78534"/>
        <dbReference type="ChEBI" id="CHEBI:456215"/>
        <dbReference type="EC" id="6.1.1.3"/>
    </reaction>
</comment>
<dbReference type="Pfam" id="PF02824">
    <property type="entry name" value="TGS"/>
    <property type="match status" value="1"/>
</dbReference>
<evidence type="ECO:0000256" key="11">
    <source>
        <dbReference type="ARBA" id="ARBA00049515"/>
    </source>
</evidence>
<keyword evidence="6" id="KW-0547">Nucleotide-binding</keyword>
<dbReference type="InterPro" id="IPR004095">
    <property type="entry name" value="TGS"/>
</dbReference>
<dbReference type="SUPFAM" id="SSF52954">
    <property type="entry name" value="Class II aaRS ABD-related"/>
    <property type="match status" value="1"/>
</dbReference>
<comment type="similarity">
    <text evidence="2">Belongs to the class-II aminoacyl-tRNA synthetase family.</text>
</comment>
<organism evidence="14 15">
    <name type="scientific">Helianthus annuus</name>
    <name type="common">Common sunflower</name>
    <dbReference type="NCBI Taxonomy" id="4232"/>
    <lineage>
        <taxon>Eukaryota</taxon>
        <taxon>Viridiplantae</taxon>
        <taxon>Streptophyta</taxon>
        <taxon>Embryophyta</taxon>
        <taxon>Tracheophyta</taxon>
        <taxon>Spermatophyta</taxon>
        <taxon>Magnoliopsida</taxon>
        <taxon>eudicotyledons</taxon>
        <taxon>Gunneridae</taxon>
        <taxon>Pentapetalae</taxon>
        <taxon>asterids</taxon>
        <taxon>campanulids</taxon>
        <taxon>Asterales</taxon>
        <taxon>Asteraceae</taxon>
        <taxon>Asteroideae</taxon>
        <taxon>Heliantheae alliance</taxon>
        <taxon>Heliantheae</taxon>
        <taxon>Helianthus</taxon>
    </lineage>
</organism>
<dbReference type="GO" id="GO:0006435">
    <property type="term" value="P:threonyl-tRNA aminoacylation"/>
    <property type="evidence" value="ECO:0000318"/>
    <property type="project" value="GO_Central"/>
</dbReference>
<dbReference type="InParanoid" id="A0A251T5D0"/>
<evidence type="ECO:0000256" key="2">
    <source>
        <dbReference type="ARBA" id="ARBA00008226"/>
    </source>
</evidence>
<feature type="domain" description="Aminoacyl-transfer RNA synthetases class-II family profile" evidence="12">
    <location>
        <begin position="319"/>
        <end position="622"/>
    </location>
</feature>
<dbReference type="FunFam" id="3.30.980.10:FF:000005">
    <property type="entry name" value="Threonyl-tRNA synthetase, mitochondrial"/>
    <property type="match status" value="1"/>
</dbReference>
<dbReference type="InterPro" id="IPR036621">
    <property type="entry name" value="Anticodon-bd_dom_sf"/>
</dbReference>
<dbReference type="PANTHER" id="PTHR11451:SF46">
    <property type="entry name" value="THREONINE--TRNA LIGASE"/>
    <property type="match status" value="1"/>
</dbReference>
<accession>A0A251T5D0</accession>
<evidence type="ECO:0000256" key="1">
    <source>
        <dbReference type="ARBA" id="ARBA00004496"/>
    </source>
</evidence>
<evidence type="ECO:0000256" key="6">
    <source>
        <dbReference type="ARBA" id="ARBA00022741"/>
    </source>
</evidence>
<dbReference type="InterPro" id="IPR002320">
    <property type="entry name" value="Thr-tRNA-ligase_IIa"/>
</dbReference>
<dbReference type="FunCoup" id="A0A251T5D0">
    <property type="interactions" value="4993"/>
</dbReference>